<comment type="caution">
    <text evidence="2">The sequence shown here is derived from an EMBL/GenBank/DDBJ whole genome shotgun (WGS) entry which is preliminary data.</text>
</comment>
<proteinExistence type="predicted"/>
<accession>A0ABU2K9J1</accession>
<dbReference type="RefSeq" id="WP_311345672.1">
    <property type="nucleotide sequence ID" value="NZ_JAVREI010000008.1"/>
</dbReference>
<gene>
    <name evidence="2" type="ORF">RM425_13195</name>
</gene>
<evidence type="ECO:0000313" key="3">
    <source>
        <dbReference type="Proteomes" id="UP001183222"/>
    </source>
</evidence>
<keyword evidence="1" id="KW-0732">Signal</keyword>
<name>A0ABU2K9J1_9ACTN</name>
<reference evidence="3" key="1">
    <citation type="submission" date="2023-07" db="EMBL/GenBank/DDBJ databases">
        <title>30 novel species of actinomycetes from the DSMZ collection.</title>
        <authorList>
            <person name="Nouioui I."/>
        </authorList>
    </citation>
    <scope>NUCLEOTIDE SEQUENCE [LARGE SCALE GENOMIC DNA]</scope>
    <source>
        <strain evidence="3">DSM 46792</strain>
    </source>
</reference>
<keyword evidence="3" id="KW-1185">Reference proteome</keyword>
<protein>
    <recommendedName>
        <fullName evidence="4">DUF3060 domain-containing protein</fullName>
    </recommendedName>
</protein>
<feature type="chain" id="PRO_5046746142" description="DUF3060 domain-containing protein" evidence="1">
    <location>
        <begin position="31"/>
        <end position="146"/>
    </location>
</feature>
<evidence type="ECO:0008006" key="4">
    <source>
        <dbReference type="Google" id="ProtNLM"/>
    </source>
</evidence>
<evidence type="ECO:0000313" key="2">
    <source>
        <dbReference type="EMBL" id="MDT0276861.1"/>
    </source>
</evidence>
<organism evidence="2 3">
    <name type="scientific">Blastococcus goldschmidtiae</name>
    <dbReference type="NCBI Taxonomy" id="3075546"/>
    <lineage>
        <taxon>Bacteria</taxon>
        <taxon>Bacillati</taxon>
        <taxon>Actinomycetota</taxon>
        <taxon>Actinomycetes</taxon>
        <taxon>Geodermatophilales</taxon>
        <taxon>Geodermatophilaceae</taxon>
        <taxon>Blastococcus</taxon>
    </lineage>
</organism>
<feature type="signal peptide" evidence="1">
    <location>
        <begin position="1"/>
        <end position="30"/>
    </location>
</feature>
<evidence type="ECO:0000256" key="1">
    <source>
        <dbReference type="SAM" id="SignalP"/>
    </source>
</evidence>
<dbReference type="EMBL" id="JAVREI010000008">
    <property type="protein sequence ID" value="MDT0276861.1"/>
    <property type="molecule type" value="Genomic_DNA"/>
</dbReference>
<dbReference type="Proteomes" id="UP001183222">
    <property type="component" value="Unassembled WGS sequence"/>
</dbReference>
<sequence>MSMTSSSRLAGGVVAAGLLLLPLTGCSADAEDTTAADLTSAAESAGSAASSATESAGAAASSAASAINERVECSGNSCSVTVSTGSDVEVLGTQLSLQSVEGGQATVSAGDRTVTCGEGETVSVGPLSLECSDITDDSVTMSASLG</sequence>